<protein>
    <submittedName>
        <fullName evidence="2">Phage protein Gp37/Gp68</fullName>
    </submittedName>
</protein>
<feature type="non-terminal residue" evidence="2">
    <location>
        <position position="1"/>
    </location>
</feature>
<gene>
    <name evidence="2" type="ORF">SAMN06265338_1031</name>
</gene>
<dbReference type="EMBL" id="FYDG01000003">
    <property type="protein sequence ID" value="SNB68126.1"/>
    <property type="molecule type" value="Genomic_DNA"/>
</dbReference>
<evidence type="ECO:0000313" key="2">
    <source>
        <dbReference type="EMBL" id="SNB68126.1"/>
    </source>
</evidence>
<accession>A0A212R7G1</accession>
<dbReference type="RefSeq" id="WP_141098390.1">
    <property type="nucleotide sequence ID" value="NZ_FYDG01000003.1"/>
</dbReference>
<dbReference type="Pfam" id="PF07505">
    <property type="entry name" value="DUF5131"/>
    <property type="match status" value="1"/>
</dbReference>
<proteinExistence type="predicted"/>
<name>A0A212R7G1_RHOAC</name>
<dbReference type="Proteomes" id="UP000198418">
    <property type="component" value="Unassembled WGS sequence"/>
</dbReference>
<feature type="region of interest" description="Disordered" evidence="1">
    <location>
        <begin position="1"/>
        <end position="22"/>
    </location>
</feature>
<dbReference type="AlphaFoldDB" id="A0A212R7G1"/>
<evidence type="ECO:0000313" key="3">
    <source>
        <dbReference type="Proteomes" id="UP000198418"/>
    </source>
</evidence>
<organism evidence="2 3">
    <name type="scientific">Rhodoblastus acidophilus</name>
    <name type="common">Rhodopseudomonas acidophila</name>
    <dbReference type="NCBI Taxonomy" id="1074"/>
    <lineage>
        <taxon>Bacteria</taxon>
        <taxon>Pseudomonadati</taxon>
        <taxon>Pseudomonadota</taxon>
        <taxon>Alphaproteobacteria</taxon>
        <taxon>Hyphomicrobiales</taxon>
        <taxon>Rhodoblastaceae</taxon>
        <taxon>Rhodoblastus</taxon>
    </lineage>
</organism>
<keyword evidence="3" id="KW-1185">Reference proteome</keyword>
<dbReference type="InterPro" id="IPR011101">
    <property type="entry name" value="DUF5131"/>
</dbReference>
<reference evidence="3" key="1">
    <citation type="submission" date="2017-06" db="EMBL/GenBank/DDBJ databases">
        <authorList>
            <person name="Varghese N."/>
            <person name="Submissions S."/>
        </authorList>
    </citation>
    <scope>NUCLEOTIDE SEQUENCE [LARGE SCALE GENOMIC DNA]</scope>
    <source>
        <strain evidence="3">DSM 137</strain>
    </source>
</reference>
<sequence length="113" mass="13056">PLDQIITGGESGPNARPSHPDWFRSLRDQCAMSETAYFFKQWGEWAPGEAIDDDMQSKTETGAWFFGGQWRQRPVTVRESETMTFDDEPDVWRVGKRRAGHLLDGREHREFPA</sequence>
<evidence type="ECO:0000256" key="1">
    <source>
        <dbReference type="SAM" id="MobiDB-lite"/>
    </source>
</evidence>